<organism evidence="6 7">
    <name type="scientific">Dimargaris cristalligena</name>
    <dbReference type="NCBI Taxonomy" id="215637"/>
    <lineage>
        <taxon>Eukaryota</taxon>
        <taxon>Fungi</taxon>
        <taxon>Fungi incertae sedis</taxon>
        <taxon>Zoopagomycota</taxon>
        <taxon>Kickxellomycotina</taxon>
        <taxon>Dimargaritomycetes</taxon>
        <taxon>Dimargaritales</taxon>
        <taxon>Dimargaritaceae</taxon>
        <taxon>Dimargaris</taxon>
    </lineage>
</organism>
<gene>
    <name evidence="6" type="ORF">BJ085DRAFT_27223</name>
</gene>
<evidence type="ECO:0000256" key="2">
    <source>
        <dbReference type="SAM" id="MobiDB-lite"/>
    </source>
</evidence>
<dbReference type="Proteomes" id="UP000268162">
    <property type="component" value="Unassembled WGS sequence"/>
</dbReference>
<dbReference type="Gene3D" id="1.25.40.10">
    <property type="entry name" value="Tetratricopeptide repeat domain"/>
    <property type="match status" value="2"/>
</dbReference>
<dbReference type="InterPro" id="IPR011990">
    <property type="entry name" value="TPR-like_helical_dom_sf"/>
</dbReference>
<dbReference type="Pfam" id="PF06292">
    <property type="entry name" value="MUN"/>
    <property type="match status" value="1"/>
</dbReference>
<dbReference type="InterPro" id="IPR035892">
    <property type="entry name" value="C2_domain_sf"/>
</dbReference>
<dbReference type="PROSITE" id="PS51375">
    <property type="entry name" value="PPR"/>
    <property type="match status" value="1"/>
</dbReference>
<dbReference type="InterPro" id="IPR014770">
    <property type="entry name" value="Munc13_1"/>
</dbReference>
<dbReference type="EMBL" id="ML003023">
    <property type="protein sequence ID" value="RKP34921.1"/>
    <property type="molecule type" value="Genomic_DNA"/>
</dbReference>
<feature type="compositionally biased region" description="Low complexity" evidence="2">
    <location>
        <begin position="1801"/>
        <end position="1822"/>
    </location>
</feature>
<sequence length="2073" mass="233760">MHEIIWQGKLNGTLREPAYATGPGVNEQLLSLYQQSPGSPELWQHYIELRDPSEPTSPLLPLDLLRGLIPQAVPNASEFPQFFSLNNQCTIDQANYQLPEPETTTQQRFVDRLDVLVGDIFENLEHCQNLATSLPIAPGTCPLAAEDVELIMGGYLQYGLLERAMVIFEQVTTLSIMLTPRTFQYLTFALVMSGQVETALDMRRELQTKRDPYTLATYEILLHGLIYTPTPEPDPEPPMDPEDGAGGLNRLALSLGNSSSVSDDARRSEQLMQVLTFMHEAGFTATQHTYDDIISGLILRHPVDAPEARFCDITTDGAQSTSNPGGNSSTAGSMPTCEAYTAVALHRCLKHQSNWAPTMATYPPLIQAYCTAHNVAHAWQLFKRYTGVGEKIPAADRDPQQPNQGPRVALSLIEGLLGECHSALQENIIRELFDMVQQGQVRVASPTSQLFEIFLRAFAFSQDPGPFKPLWLKLVRSHVTEGNTSSSNNPDGGAEGGRRQDQIMNRPRLNNACVTLAFEYCATHHDPLFLEMILGQLRQVRDLTLDEANYNELANTYCKLAKPEPALRLIQETMPQRGFRADIDVVKGVYIMLGERKLGKTQDHLQQWTEQHYSMGCGEYLADQGITPTSQEEYDLMVDIYERNKELFKDLKSVDFEPLTVKEDVPMVEGSADAAGNLLSEAGPAGPVLKEWEAAPDGICPTYPYEHRPGSLLVCLLGCQNPSRSLSALATPSFTNTFTYYTMDPPQPTTYPEDDNAYEYTLRCALLFDQKHNPITARPSQNNRYSMATMQRRQSKIMSGLSSINSRFKAPEKYAEIPKALLKGLEQRIHQILTDSSGAYAFPSSSSSAAAAPKPTLLAPPLTPGGSLPVRRRSSRNRQSMLSAPDFSKNCLALFLKDMNVKTFRDNLALNGKVDDLLRLYSQIVKRMYRQHWKSQQAISTTSTPHSPLLLDPAALTSGLDSPPDEKTPDAQNKEMISFVNAQLERELTNFIAIIRMTISAVCPDHPSSPAILERLGDLTDLNLFDVPESLDARLYRRLGPLASRVIIIFQTPPELHQAYINATIPLCTEENAGNDLRLLLDLLNQGIVYGYKPSDFLDEDGRTRLMDQENLEISRILEGMRYRNYNYSTVRKTEFDLTRKNDLVFVPRSPRSCYQVLLGRCIYRDVCVAFEKPEPPAEKPTLSEASLLLLNQCAKFWRVPQQAHEIIQLDVIKTMVFRREIPQPYLLEALDNMERAYESPKNIWTQQDLNLCLTIFTEIQTWVIEDFALTVMHMEMSQKTASVFAVDLLVQLVNSAVFQRVMLDRIPAMYGDMVQTIQSAAVQRYQKLHEVAEAAYPDSEILPLTYLSTLVEQDSRHIGRLLPKIALSPNYVIHVAAFALESELKCLKLEVQNIINTPRDGEVDLANALDIYEVIYDLNEHAINIAGVPLLRDELPIWLKKHLFRWMAQIESDIPTWITNAINIETTQYEGERFPYSSSVIDVSAIFFQQIELIRKITWPDAAVEEEIMKRFAKIMLDMLNIYRESVEKKFMETLAMMALGGTKSFADRSSMFLRSMGVIITQGAENSQPVYFSIESCTALNNLHMIEERVNQMYDALGVETHLGRIERPPTSSAAPPAEVDTFLVSFHVLHAESLSLDKANPRPFIEFTNMGTKRKLGRSRPSFLGTNPRWDEHVEFSVDNIPCNLLITVQDIDDYTDKEEVYAYASIPFDPSAFRDEVTKDFYLDFRPTGRIWLRATVDLEKADTQFYFGKIFRMIQLAQSGMGRMIVQQMSNYMRDCLAFKNLLKDAPPPPRPSPPLAASRPAETGALTTTSAVAPSSSSFLGNKFRAFLGKATGSTPPVSNSGSPSSHTPTSDPVSKSSSSLPEDPVDTMSREAIHCDLVLQPLTDYLNTNLAVLFQNLHSGVSKNIVVKIWREILYIFDDLLLPPGQGPFDDDQYTVLTPGQLGIIYACLERLKLFFNGDDDPTGDVDLIDRLQSRHYYDLLKIREYYHLPTEDLVDLYVNFTKRDQMPEFAARRRDIQRRKTVWAYGNRQRRNKLNREAKKSVNDTEIVMRLLRARDTHPPPADER</sequence>
<feature type="region of interest" description="Disordered" evidence="2">
    <location>
        <begin position="1839"/>
        <end position="1872"/>
    </location>
</feature>
<feature type="compositionally biased region" description="Polar residues" evidence="2">
    <location>
        <begin position="1839"/>
        <end position="1853"/>
    </location>
</feature>
<dbReference type="InterPro" id="IPR002885">
    <property type="entry name" value="PPR_rpt"/>
</dbReference>
<dbReference type="InterPro" id="IPR052811">
    <property type="entry name" value="Glucose_resp_signaling"/>
</dbReference>
<feature type="domain" description="MHD2" evidence="5">
    <location>
        <begin position="1883"/>
        <end position="2005"/>
    </location>
</feature>
<evidence type="ECO:0000256" key="1">
    <source>
        <dbReference type="PROSITE-ProRule" id="PRU00708"/>
    </source>
</evidence>
<feature type="region of interest" description="Disordered" evidence="2">
    <location>
        <begin position="952"/>
        <end position="971"/>
    </location>
</feature>
<feature type="compositionally biased region" description="Pro residues" evidence="2">
    <location>
        <begin position="1791"/>
        <end position="1800"/>
    </location>
</feature>
<keyword evidence="7" id="KW-1185">Reference proteome</keyword>
<dbReference type="Gene3D" id="1.10.357.50">
    <property type="match status" value="1"/>
</dbReference>
<dbReference type="PROSITE" id="PS50004">
    <property type="entry name" value="C2"/>
    <property type="match status" value="1"/>
</dbReference>
<dbReference type="PROSITE" id="PS51258">
    <property type="entry name" value="MHD1"/>
    <property type="match status" value="1"/>
</dbReference>
<protein>
    <recommendedName>
        <fullName evidence="8">C2 domain-containing protein</fullName>
    </recommendedName>
</protein>
<dbReference type="InterPro" id="IPR010439">
    <property type="entry name" value="MUN_dom"/>
</dbReference>
<dbReference type="PANTHER" id="PTHR47263">
    <property type="entry name" value="ADENYLATE CYCLASE ACTIVATION PROTEIN GIT1"/>
    <property type="match status" value="1"/>
</dbReference>
<dbReference type="Pfam" id="PF00168">
    <property type="entry name" value="C2"/>
    <property type="match status" value="1"/>
</dbReference>
<feature type="compositionally biased region" description="Low complexity" evidence="2">
    <location>
        <begin position="1854"/>
        <end position="1869"/>
    </location>
</feature>
<dbReference type="PANTHER" id="PTHR47263:SF1">
    <property type="entry name" value="C2 DOMAIN PROTEIN (AFU_ORTHOLOGUE AFUA_7G02350)"/>
    <property type="match status" value="1"/>
</dbReference>
<evidence type="ECO:0000259" key="4">
    <source>
        <dbReference type="PROSITE" id="PS51258"/>
    </source>
</evidence>
<dbReference type="InterPro" id="IPR000008">
    <property type="entry name" value="C2_dom"/>
</dbReference>
<feature type="region of interest" description="Disordered" evidence="2">
    <location>
        <begin position="1788"/>
        <end position="1822"/>
    </location>
</feature>
<feature type="domain" description="C2" evidence="3">
    <location>
        <begin position="1607"/>
        <end position="1725"/>
    </location>
</feature>
<dbReference type="Gene3D" id="1.20.58.1100">
    <property type="match status" value="1"/>
</dbReference>
<reference evidence="7" key="1">
    <citation type="journal article" date="2018" name="Nat. Microbiol.">
        <title>Leveraging single-cell genomics to expand the fungal tree of life.</title>
        <authorList>
            <person name="Ahrendt S.R."/>
            <person name="Quandt C.A."/>
            <person name="Ciobanu D."/>
            <person name="Clum A."/>
            <person name="Salamov A."/>
            <person name="Andreopoulos B."/>
            <person name="Cheng J.F."/>
            <person name="Woyke T."/>
            <person name="Pelin A."/>
            <person name="Henrissat B."/>
            <person name="Reynolds N.K."/>
            <person name="Benny G.L."/>
            <person name="Smith M.E."/>
            <person name="James T.Y."/>
            <person name="Grigoriev I.V."/>
        </authorList>
    </citation>
    <scope>NUCLEOTIDE SEQUENCE [LARGE SCALE GENOMIC DNA]</scope>
    <source>
        <strain evidence="7">RSA 468</strain>
    </source>
</reference>
<feature type="region of interest" description="Disordered" evidence="2">
    <location>
        <begin position="849"/>
        <end position="882"/>
    </location>
</feature>
<dbReference type="SMART" id="SM00239">
    <property type="entry name" value="C2"/>
    <property type="match status" value="1"/>
</dbReference>
<evidence type="ECO:0000313" key="7">
    <source>
        <dbReference type="Proteomes" id="UP000268162"/>
    </source>
</evidence>
<feature type="repeat" description="PPR" evidence="1">
    <location>
        <begin position="546"/>
        <end position="581"/>
    </location>
</feature>
<proteinExistence type="predicted"/>
<evidence type="ECO:0000259" key="3">
    <source>
        <dbReference type="PROSITE" id="PS50004"/>
    </source>
</evidence>
<dbReference type="PROSITE" id="PS51259">
    <property type="entry name" value="MHD2"/>
    <property type="match status" value="1"/>
</dbReference>
<feature type="compositionally biased region" description="Acidic residues" evidence="2">
    <location>
        <begin position="233"/>
        <end position="243"/>
    </location>
</feature>
<name>A0A4P9ZQC1_9FUNG</name>
<feature type="region of interest" description="Disordered" evidence="2">
    <location>
        <begin position="229"/>
        <end position="248"/>
    </location>
</feature>
<evidence type="ECO:0000259" key="5">
    <source>
        <dbReference type="PROSITE" id="PS51259"/>
    </source>
</evidence>
<accession>A0A4P9ZQC1</accession>
<feature type="domain" description="MHD1" evidence="4">
    <location>
        <begin position="1410"/>
        <end position="1528"/>
    </location>
</feature>
<dbReference type="STRING" id="215637.A0A4P9ZQC1"/>
<dbReference type="SUPFAM" id="SSF49562">
    <property type="entry name" value="C2 domain (Calcium/lipid-binding domain, CaLB)"/>
    <property type="match status" value="1"/>
</dbReference>
<dbReference type="Gene3D" id="2.60.40.150">
    <property type="entry name" value="C2 domain"/>
    <property type="match status" value="1"/>
</dbReference>
<evidence type="ECO:0008006" key="8">
    <source>
        <dbReference type="Google" id="ProtNLM"/>
    </source>
</evidence>
<evidence type="ECO:0000313" key="6">
    <source>
        <dbReference type="EMBL" id="RKP34921.1"/>
    </source>
</evidence>
<dbReference type="InterPro" id="IPR014772">
    <property type="entry name" value="Munc13_dom-2"/>
</dbReference>
<feature type="compositionally biased region" description="Low complexity" evidence="2">
    <location>
        <begin position="849"/>
        <end position="869"/>
    </location>
</feature>